<dbReference type="OrthoDB" id="9809318at2"/>
<dbReference type="Pfam" id="PF00005">
    <property type="entry name" value="ABC_tran"/>
    <property type="match status" value="1"/>
</dbReference>
<dbReference type="PANTHER" id="PTHR43335:SF11">
    <property type="entry name" value="ABC TRANSPORTER RELATED"/>
    <property type="match status" value="1"/>
</dbReference>
<dbReference type="EMBL" id="CP001826">
    <property type="protein sequence ID" value="ACZ43561.1"/>
    <property type="molecule type" value="Genomic_DNA"/>
</dbReference>
<protein>
    <submittedName>
        <fullName evidence="7">ABC transporter related protein</fullName>
    </submittedName>
</protein>
<organism evidence="7 8">
    <name type="scientific">Thermobaculum terrenum (strain ATCC BAA-798 / CCMEE 7001 / YNP1)</name>
    <dbReference type="NCBI Taxonomy" id="525904"/>
    <lineage>
        <taxon>Bacteria</taxon>
        <taxon>Bacillati</taxon>
        <taxon>Chloroflexota</taxon>
        <taxon>Chloroflexia</taxon>
        <taxon>Candidatus Thermobaculales</taxon>
        <taxon>Candidatus Thermobaculaceae</taxon>
        <taxon>Thermobaculum</taxon>
    </lineage>
</organism>
<dbReference type="PIRSF" id="PIRSF036612">
    <property type="entry name" value="ABC_ATP_LytTR"/>
    <property type="match status" value="1"/>
</dbReference>
<keyword evidence="3" id="KW-0547">Nucleotide-binding</keyword>
<name>D1CIJ0_THET1</name>
<comment type="similarity">
    <text evidence="1">Belongs to the ABC transporter superfamily.</text>
</comment>
<dbReference type="PANTHER" id="PTHR43335">
    <property type="entry name" value="ABC TRANSPORTER, ATP-BINDING PROTEIN"/>
    <property type="match status" value="1"/>
</dbReference>
<keyword evidence="4" id="KW-0067">ATP-binding</keyword>
<feature type="domain" description="HTH LytTR-type" evidence="6">
    <location>
        <begin position="224"/>
        <end position="330"/>
    </location>
</feature>
<gene>
    <name evidence="7" type="ordered locus">Tter_2673</name>
</gene>
<evidence type="ECO:0000256" key="4">
    <source>
        <dbReference type="ARBA" id="ARBA00022840"/>
    </source>
</evidence>
<evidence type="ECO:0000256" key="3">
    <source>
        <dbReference type="ARBA" id="ARBA00022741"/>
    </source>
</evidence>
<proteinExistence type="inferred from homology"/>
<dbReference type="Gene3D" id="2.40.50.1020">
    <property type="entry name" value="LytTr DNA-binding domain"/>
    <property type="match status" value="1"/>
</dbReference>
<keyword evidence="8" id="KW-1185">Reference proteome</keyword>
<dbReference type="InterPro" id="IPR027417">
    <property type="entry name" value="P-loop_NTPase"/>
</dbReference>
<evidence type="ECO:0000256" key="1">
    <source>
        <dbReference type="ARBA" id="ARBA00005417"/>
    </source>
</evidence>
<dbReference type="SUPFAM" id="SSF52540">
    <property type="entry name" value="P-loop containing nucleoside triphosphate hydrolases"/>
    <property type="match status" value="1"/>
</dbReference>
<dbReference type="HOGENOM" id="CLU_049568_0_0_0"/>
<feature type="domain" description="ABC transporter" evidence="5">
    <location>
        <begin position="2"/>
        <end position="227"/>
    </location>
</feature>
<dbReference type="eggNOG" id="COG3839">
    <property type="taxonomic scope" value="Bacteria"/>
</dbReference>
<dbReference type="RefSeq" id="WP_012876592.1">
    <property type="nucleotide sequence ID" value="NC_013526.1"/>
</dbReference>
<dbReference type="PROSITE" id="PS50930">
    <property type="entry name" value="HTH_LYTTR"/>
    <property type="match status" value="1"/>
</dbReference>
<reference evidence="8" key="1">
    <citation type="journal article" date="2010" name="Stand. Genomic Sci.">
        <title>Complete genome sequence of 'Thermobaculum terrenum' type strain (YNP1).</title>
        <authorList>
            <person name="Kiss H."/>
            <person name="Cleland D."/>
            <person name="Lapidus A."/>
            <person name="Lucas S."/>
            <person name="Glavina Del Rio T."/>
            <person name="Nolan M."/>
            <person name="Tice H."/>
            <person name="Han C."/>
            <person name="Goodwin L."/>
            <person name="Pitluck S."/>
            <person name="Liolios K."/>
            <person name="Ivanova N."/>
            <person name="Mavromatis K."/>
            <person name="Ovchinnikova G."/>
            <person name="Pati A."/>
            <person name="Chen A."/>
            <person name="Palaniappan K."/>
            <person name="Land M."/>
            <person name="Hauser L."/>
            <person name="Chang Y."/>
            <person name="Jeffries C."/>
            <person name="Lu M."/>
            <person name="Brettin T."/>
            <person name="Detter J."/>
            <person name="Goker M."/>
            <person name="Tindall B."/>
            <person name="Beck B."/>
            <person name="McDermott T."/>
            <person name="Woyke T."/>
            <person name="Bristow J."/>
            <person name="Eisen J."/>
            <person name="Markowitz V."/>
            <person name="Hugenholtz P."/>
            <person name="Kyrpides N."/>
            <person name="Klenk H."/>
            <person name="Cheng J."/>
        </authorList>
    </citation>
    <scope>NUCLEOTIDE SEQUENCE [LARGE SCALE GENOMIC DNA]</scope>
    <source>
        <strain evidence="8">ATCC BAA-798 / YNP1</strain>
    </source>
</reference>
<evidence type="ECO:0000259" key="5">
    <source>
        <dbReference type="PROSITE" id="PS50893"/>
    </source>
</evidence>
<dbReference type="PROSITE" id="PS50893">
    <property type="entry name" value="ABC_TRANSPORTER_2"/>
    <property type="match status" value="1"/>
</dbReference>
<evidence type="ECO:0000313" key="7">
    <source>
        <dbReference type="EMBL" id="ACZ43561.1"/>
    </source>
</evidence>
<sequence>MLCVAQLEKIDGGRTVLAIDSLQLADGEVLAVTGPGGSGKTLLIHLLGGLVPPSRGKVLLDGEDVHRSPSARSKIGIVFEEDLLYDRLSVRANVLMTCRLHAAPPRQAMEAIGLLGLDDQANTQVGKLPASRRRRVAIARALSIRPKLLLLDQPSLRTDFDTRELLSQLLRQRAAEGGITVIAEEDVSWAGKLCTQVVELAGGRVVARANASNAVGEQHVPYRIPGRRGDHIVFLDPADVLYITTQEGQTILRTDTDEAYTQMTLQELERRLAGRGFFRAHRAYLVNLQRVRSVVQYTRNSFTLQLDDPAGTMVPLSKQSERELQDLLGY</sequence>
<dbReference type="KEGG" id="ttr:Tter_2673"/>
<dbReference type="AlphaFoldDB" id="D1CIJ0"/>
<dbReference type="Pfam" id="PF04397">
    <property type="entry name" value="LytTR"/>
    <property type="match status" value="1"/>
</dbReference>
<accession>D1CIJ0</accession>
<dbReference type="InterPro" id="IPR012046">
    <property type="entry name" value="LytTR_ABC"/>
</dbReference>
<dbReference type="InterPro" id="IPR003593">
    <property type="entry name" value="AAA+_ATPase"/>
</dbReference>
<dbReference type="eggNOG" id="COG3279">
    <property type="taxonomic scope" value="Bacteria"/>
</dbReference>
<dbReference type="GO" id="GO:0016887">
    <property type="term" value="F:ATP hydrolysis activity"/>
    <property type="evidence" value="ECO:0007669"/>
    <property type="project" value="InterPro"/>
</dbReference>
<dbReference type="Proteomes" id="UP000000323">
    <property type="component" value="Chromosome 2"/>
</dbReference>
<evidence type="ECO:0000313" key="8">
    <source>
        <dbReference type="Proteomes" id="UP000000323"/>
    </source>
</evidence>
<dbReference type="GO" id="GO:0003677">
    <property type="term" value="F:DNA binding"/>
    <property type="evidence" value="ECO:0007669"/>
    <property type="project" value="InterPro"/>
</dbReference>
<dbReference type="Gene3D" id="3.40.50.300">
    <property type="entry name" value="P-loop containing nucleotide triphosphate hydrolases"/>
    <property type="match status" value="1"/>
</dbReference>
<dbReference type="SMART" id="SM00850">
    <property type="entry name" value="LytTR"/>
    <property type="match status" value="1"/>
</dbReference>
<keyword evidence="2" id="KW-0813">Transport</keyword>
<dbReference type="GO" id="GO:0005524">
    <property type="term" value="F:ATP binding"/>
    <property type="evidence" value="ECO:0007669"/>
    <property type="project" value="UniProtKB-KW"/>
</dbReference>
<dbReference type="InterPro" id="IPR007492">
    <property type="entry name" value="LytTR_DNA-bd_dom"/>
</dbReference>
<dbReference type="STRING" id="525904.Tter_2673"/>
<evidence type="ECO:0000256" key="2">
    <source>
        <dbReference type="ARBA" id="ARBA00022448"/>
    </source>
</evidence>
<evidence type="ECO:0000259" key="6">
    <source>
        <dbReference type="PROSITE" id="PS50930"/>
    </source>
</evidence>
<dbReference type="SMART" id="SM00382">
    <property type="entry name" value="AAA"/>
    <property type="match status" value="1"/>
</dbReference>
<dbReference type="InterPro" id="IPR003439">
    <property type="entry name" value="ABC_transporter-like_ATP-bd"/>
</dbReference>